<proteinExistence type="predicted"/>
<reference evidence="1" key="1">
    <citation type="journal article" date="2012" name="PLoS ONE">
        <title>Gene sets for utilization of primary and secondary nutrition supplies in the distal gut of endangered iberian lynx.</title>
        <authorList>
            <person name="Alcaide M."/>
            <person name="Messina E."/>
            <person name="Richter M."/>
            <person name="Bargiela R."/>
            <person name="Peplies J."/>
            <person name="Huws S.A."/>
            <person name="Newbold C.J."/>
            <person name="Golyshin P.N."/>
            <person name="Simon M.A."/>
            <person name="Lopez G."/>
            <person name="Yakimov M.M."/>
            <person name="Ferrer M."/>
        </authorList>
    </citation>
    <scope>NUCLEOTIDE SEQUENCE</scope>
</reference>
<accession>J9FF18</accession>
<name>J9FF18_9ZZZZ</name>
<dbReference type="AlphaFoldDB" id="J9FF18"/>
<organism evidence="1">
    <name type="scientific">gut metagenome</name>
    <dbReference type="NCBI Taxonomy" id="749906"/>
    <lineage>
        <taxon>unclassified sequences</taxon>
        <taxon>metagenomes</taxon>
        <taxon>organismal metagenomes</taxon>
    </lineage>
</organism>
<sequence>MLKHICGQLQTLSGSIIQHSTASQRNAYVRYSFLLCCYRIQMTDKNEEEKEYLYSLLYQEWRMITRIISVFSGFIVGCELPNFASLTANMKSHLEFAHLYVKAAETEKGRKNKYCGKSGVNQLHILEAELLKQQYERNSSMDELYAILVSSNDKKIEGVIRQKDVWMKQNEATKDVLDRKHRIRTLLSFLE</sequence>
<protein>
    <submittedName>
        <fullName evidence="1">Uncharacterized protein</fullName>
    </submittedName>
</protein>
<dbReference type="EMBL" id="AMCI01006933">
    <property type="protein sequence ID" value="EJW93506.1"/>
    <property type="molecule type" value="Genomic_DNA"/>
</dbReference>
<comment type="caution">
    <text evidence="1">The sequence shown here is derived from an EMBL/GenBank/DDBJ whole genome shotgun (WGS) entry which is preliminary data.</text>
</comment>
<evidence type="ECO:0000313" key="1">
    <source>
        <dbReference type="EMBL" id="EJW93506.1"/>
    </source>
</evidence>
<gene>
    <name evidence="1" type="ORF">EVA_18387</name>
</gene>